<keyword evidence="11" id="KW-1185">Reference proteome</keyword>
<evidence type="ECO:0000256" key="4">
    <source>
        <dbReference type="ARBA" id="ARBA00022801"/>
    </source>
</evidence>
<feature type="compositionally biased region" description="Basic and acidic residues" evidence="8">
    <location>
        <begin position="179"/>
        <end position="200"/>
    </location>
</feature>
<keyword evidence="2" id="KW-0677">Repeat</keyword>
<dbReference type="EMBL" id="JAAKFY010000007">
    <property type="protein sequence ID" value="KAF3855308.1"/>
    <property type="molecule type" value="Genomic_DNA"/>
</dbReference>
<reference evidence="10 11" key="1">
    <citation type="submission" date="2020-03" db="EMBL/GenBank/DDBJ databases">
        <title>Dissostichus mawsoni Genome sequencing and assembly.</title>
        <authorList>
            <person name="Park H."/>
        </authorList>
    </citation>
    <scope>NUCLEOTIDE SEQUENCE [LARGE SCALE GENOMIC DNA]</scope>
    <source>
        <strain evidence="10">DM0001</strain>
        <tissue evidence="10">Muscle</tissue>
    </source>
</reference>
<dbReference type="Proteomes" id="UP000518266">
    <property type="component" value="Unassembled WGS sequence"/>
</dbReference>
<dbReference type="EC" id="3.6.4.13" evidence="1"/>
<dbReference type="PANTHER" id="PTHR22655">
    <property type="entry name" value="ATP-DEPENDENT RNA HELICASE TDRD12-RELATED"/>
    <property type="match status" value="1"/>
</dbReference>
<dbReference type="GO" id="GO:0005524">
    <property type="term" value="F:ATP binding"/>
    <property type="evidence" value="ECO:0007669"/>
    <property type="project" value="UniProtKB-KW"/>
</dbReference>
<dbReference type="GO" id="GO:0003724">
    <property type="term" value="F:RNA helicase activity"/>
    <property type="evidence" value="ECO:0007669"/>
    <property type="project" value="UniProtKB-EC"/>
</dbReference>
<evidence type="ECO:0000256" key="8">
    <source>
        <dbReference type="SAM" id="MobiDB-lite"/>
    </source>
</evidence>
<dbReference type="SUPFAM" id="SSF49764">
    <property type="entry name" value="HSP20-like chaperones"/>
    <property type="match status" value="1"/>
</dbReference>
<gene>
    <name evidence="10" type="ORF">F7725_023363</name>
</gene>
<keyword evidence="4" id="KW-0378">Hydrolase</keyword>
<evidence type="ECO:0000256" key="7">
    <source>
        <dbReference type="ARBA" id="ARBA00047984"/>
    </source>
</evidence>
<dbReference type="Gene3D" id="2.60.40.790">
    <property type="match status" value="1"/>
</dbReference>
<dbReference type="CDD" id="cd06463">
    <property type="entry name" value="p23_like"/>
    <property type="match status" value="1"/>
</dbReference>
<name>A0A7J5Z4S9_DISMA</name>
<evidence type="ECO:0000256" key="6">
    <source>
        <dbReference type="ARBA" id="ARBA00022840"/>
    </source>
</evidence>
<feature type="region of interest" description="Disordered" evidence="8">
    <location>
        <begin position="126"/>
        <end position="160"/>
    </location>
</feature>
<proteinExistence type="predicted"/>
<keyword evidence="5" id="KW-0347">Helicase</keyword>
<keyword evidence="6" id="KW-0067">ATP-binding</keyword>
<dbReference type="OrthoDB" id="249932at2759"/>
<comment type="catalytic activity">
    <reaction evidence="7">
        <text>ATP + H2O = ADP + phosphate + H(+)</text>
        <dbReference type="Rhea" id="RHEA:13065"/>
        <dbReference type="ChEBI" id="CHEBI:15377"/>
        <dbReference type="ChEBI" id="CHEBI:15378"/>
        <dbReference type="ChEBI" id="CHEBI:30616"/>
        <dbReference type="ChEBI" id="CHEBI:43474"/>
        <dbReference type="ChEBI" id="CHEBI:456216"/>
        <dbReference type="EC" id="3.6.4.13"/>
    </reaction>
</comment>
<dbReference type="PANTHER" id="PTHR22655:SF2">
    <property type="entry name" value="ATP-DEPENDENT RNA HELICASE TDRD12-RELATED"/>
    <property type="match status" value="1"/>
</dbReference>
<feature type="region of interest" description="Disordered" evidence="8">
    <location>
        <begin position="1009"/>
        <end position="1031"/>
    </location>
</feature>
<protein>
    <recommendedName>
        <fullName evidence="1">RNA helicase</fullName>
        <ecNumber evidence="1">3.6.4.13</ecNumber>
    </recommendedName>
</protein>
<keyword evidence="3" id="KW-0547">Nucleotide-binding</keyword>
<dbReference type="GO" id="GO:0016787">
    <property type="term" value="F:hydrolase activity"/>
    <property type="evidence" value="ECO:0007669"/>
    <property type="project" value="UniProtKB-KW"/>
</dbReference>
<feature type="compositionally biased region" description="Polar residues" evidence="8">
    <location>
        <begin position="126"/>
        <end position="152"/>
    </location>
</feature>
<dbReference type="AlphaFoldDB" id="A0A7J5Z4S9"/>
<comment type="caution">
    <text evidence="10">The sequence shown here is derived from an EMBL/GenBank/DDBJ whole genome shotgun (WGS) entry which is preliminary data.</text>
</comment>
<evidence type="ECO:0000256" key="1">
    <source>
        <dbReference type="ARBA" id="ARBA00012552"/>
    </source>
</evidence>
<feature type="region of interest" description="Disordered" evidence="8">
    <location>
        <begin position="176"/>
        <end position="201"/>
    </location>
</feature>
<evidence type="ECO:0000259" key="9">
    <source>
        <dbReference type="PROSITE" id="PS51203"/>
    </source>
</evidence>
<sequence>MDSVSCQARCLLVDHGERLVVPSDQIRIAMQNFLQLPFWVRSASTQWDSSSTLYMHSLLQASTRTEAVLLESEADSTSIELYLTICLNDDLVAKKFAYYSRESADSREMDEEDQLPVMLSSSILTQTASSKPTAHTQSPTGLTTPQVSSSAHGVSVSPLDNIHASSPLTSLLLQSQHELQPREDGSRSKVTEEHLSEKGAAEGLCESSQVECIEDEGTSLLEWLNPEPVNPESDTAHNAVLKKKQCSVLTPAERYSWPSVARGCNTPMAVLLCPGWEKVMVMMELLEEMKLKSVLQPYTLLLGVGKDEAKAVRIPKNCLLLVTTPFSLMRLLSGHCFLFLRLYHLKVTSSEEKTSCPQQLVAVAKRWTNHFEALLANHMPYPCIVVTTPEEAALYGNVQQNNKISVLLGSLDFNSDVGQKTLIVANSAQEVEDVFKAVSNKSAFCLKTHEGLTHQFDFVVQQWRKDIGPGTHRVSEVFGDQRRHVCRPLRLPHVPQRSDRSPRLTRSVLLISERNACHVVGVLRYLERTKAPLPPELLDFARGVHMAREEQKTHKPLCGYIKSYGVCRDSSVCPDRHTIVSELDQSVLPASGVIEVVPLYVKTASVFYGRIVRKEDGGFQNMASEMKDFYADKNPGSEDPVRPRQRRPLVLHGVCPIHRCGEGGGSEVHQILKLPERFHSLPGQAVEIIVCRVKPVDAETDWHPKRISVMDPEGSISLCYSIIRHTFVLAQHFISAHRHLRISHTTLNSHVTLHNIRSGNGSVSLEVRIEAEQDVLAEALADLPHLEPFEPLSPDSSTIQSLVPVPPVPPVLDLHLAPVSDQRPLMVNQSAGGERNTHSADLRIRLKLSDFNTQDRRWRTSPMISKSVLMECRQNGVSTGEDESGSQQLISSNETHCGDAVKSFHPPARWYQTSDSLIVTMKLKEPQNQSCHFFQDRVVGRVNERTYRADLQLHANIAPDRCCWEMKSNEPVLKLFKQQPGHWEKLLRNKNIFVSYDMEHIELRMKTEPQTENMGGNDNCYVVSESGSESD</sequence>
<dbReference type="GO" id="GO:0042078">
    <property type="term" value="P:germ-line stem cell division"/>
    <property type="evidence" value="ECO:0007669"/>
    <property type="project" value="TreeGrafter"/>
</dbReference>
<evidence type="ECO:0000313" key="11">
    <source>
        <dbReference type="Proteomes" id="UP000518266"/>
    </source>
</evidence>
<feature type="domain" description="CS" evidence="9">
    <location>
        <begin position="903"/>
        <end position="987"/>
    </location>
</feature>
<evidence type="ECO:0000313" key="10">
    <source>
        <dbReference type="EMBL" id="KAF3855308.1"/>
    </source>
</evidence>
<evidence type="ECO:0000256" key="5">
    <source>
        <dbReference type="ARBA" id="ARBA00022806"/>
    </source>
</evidence>
<evidence type="ECO:0000256" key="2">
    <source>
        <dbReference type="ARBA" id="ARBA00022737"/>
    </source>
</evidence>
<organism evidence="10 11">
    <name type="scientific">Dissostichus mawsoni</name>
    <name type="common">Antarctic cod</name>
    <dbReference type="NCBI Taxonomy" id="36200"/>
    <lineage>
        <taxon>Eukaryota</taxon>
        <taxon>Metazoa</taxon>
        <taxon>Chordata</taxon>
        <taxon>Craniata</taxon>
        <taxon>Vertebrata</taxon>
        <taxon>Euteleostomi</taxon>
        <taxon>Actinopterygii</taxon>
        <taxon>Neopterygii</taxon>
        <taxon>Teleostei</taxon>
        <taxon>Neoteleostei</taxon>
        <taxon>Acanthomorphata</taxon>
        <taxon>Eupercaria</taxon>
        <taxon>Perciformes</taxon>
        <taxon>Notothenioidei</taxon>
        <taxon>Nototheniidae</taxon>
        <taxon>Dissostichus</taxon>
    </lineage>
</organism>
<dbReference type="InterPro" id="IPR008978">
    <property type="entry name" value="HSP20-like_chaperone"/>
</dbReference>
<dbReference type="InterPro" id="IPR007052">
    <property type="entry name" value="CS_dom"/>
</dbReference>
<evidence type="ECO:0000256" key="3">
    <source>
        <dbReference type="ARBA" id="ARBA00022741"/>
    </source>
</evidence>
<accession>A0A7J5Z4S9</accession>
<dbReference type="PROSITE" id="PS51203">
    <property type="entry name" value="CS"/>
    <property type="match status" value="1"/>
</dbReference>